<keyword evidence="1" id="KW-0472">Membrane</keyword>
<protein>
    <submittedName>
        <fullName evidence="2">Uncharacterized protein</fullName>
    </submittedName>
</protein>
<keyword evidence="1" id="KW-1133">Transmembrane helix</keyword>
<dbReference type="EMBL" id="JACGCM010000223">
    <property type="protein sequence ID" value="KAF6174926.1"/>
    <property type="molecule type" value="Genomic_DNA"/>
</dbReference>
<gene>
    <name evidence="2" type="ORF">GIB67_026414</name>
</gene>
<keyword evidence="1" id="KW-0812">Transmembrane</keyword>
<evidence type="ECO:0000313" key="3">
    <source>
        <dbReference type="Proteomes" id="UP000541444"/>
    </source>
</evidence>
<name>A0A7J7P654_9MAGN</name>
<dbReference type="AlphaFoldDB" id="A0A7J7P654"/>
<feature type="transmembrane region" description="Helical" evidence="1">
    <location>
        <begin position="12"/>
        <end position="30"/>
    </location>
</feature>
<evidence type="ECO:0000256" key="1">
    <source>
        <dbReference type="SAM" id="Phobius"/>
    </source>
</evidence>
<dbReference type="Proteomes" id="UP000541444">
    <property type="component" value="Unassembled WGS sequence"/>
</dbReference>
<organism evidence="2 3">
    <name type="scientific">Kingdonia uniflora</name>
    <dbReference type="NCBI Taxonomy" id="39325"/>
    <lineage>
        <taxon>Eukaryota</taxon>
        <taxon>Viridiplantae</taxon>
        <taxon>Streptophyta</taxon>
        <taxon>Embryophyta</taxon>
        <taxon>Tracheophyta</taxon>
        <taxon>Spermatophyta</taxon>
        <taxon>Magnoliopsida</taxon>
        <taxon>Ranunculales</taxon>
        <taxon>Circaeasteraceae</taxon>
        <taxon>Kingdonia</taxon>
    </lineage>
</organism>
<evidence type="ECO:0000313" key="2">
    <source>
        <dbReference type="EMBL" id="KAF6174926.1"/>
    </source>
</evidence>
<reference evidence="2 3" key="1">
    <citation type="journal article" date="2020" name="IScience">
        <title>Genome Sequencing of the Endangered Kingdonia uniflora (Circaeasteraceae, Ranunculales) Reveals Potential Mechanisms of Evolutionary Specialization.</title>
        <authorList>
            <person name="Sun Y."/>
            <person name="Deng T."/>
            <person name="Zhang A."/>
            <person name="Moore M.J."/>
            <person name="Landis J.B."/>
            <person name="Lin N."/>
            <person name="Zhang H."/>
            <person name="Zhang X."/>
            <person name="Huang J."/>
            <person name="Zhang X."/>
            <person name="Sun H."/>
            <person name="Wang H."/>
        </authorList>
    </citation>
    <scope>NUCLEOTIDE SEQUENCE [LARGE SCALE GENOMIC DNA]</scope>
    <source>
        <strain evidence="2">TB1705</strain>
        <tissue evidence="2">Leaf</tissue>
    </source>
</reference>
<keyword evidence="3" id="KW-1185">Reference proteome</keyword>
<proteinExistence type="predicted"/>
<comment type="caution">
    <text evidence="2">The sequence shown here is derived from an EMBL/GenBank/DDBJ whole genome shotgun (WGS) entry which is preliminary data.</text>
</comment>
<sequence>MFLLGIKIIKSFSTRSFFIILCFCPKVLVFQVPTRLLHFKIFLGFSVLLYHSCNSIFL</sequence>
<accession>A0A7J7P654</accession>